<evidence type="ECO:0000259" key="1">
    <source>
        <dbReference type="Pfam" id="PF12728"/>
    </source>
</evidence>
<sequence length="100" mass="11981">MDIDEHLMLKAFDKCFSLLERIDARLNSLEKREFGVDGERLLDNQDLCQLLNVDKKTLERYRRSGRLPFLKLGGKIFYKYSEIVKVMQNLRKYDFDKESE</sequence>
<dbReference type="Pfam" id="PF12728">
    <property type="entry name" value="HTH_17"/>
    <property type="match status" value="1"/>
</dbReference>
<reference evidence="5 6" key="1">
    <citation type="submission" date="2018-08" db="EMBL/GenBank/DDBJ databases">
        <title>A genome reference for cultivated species of the human gut microbiota.</title>
        <authorList>
            <person name="Zou Y."/>
            <person name="Xue W."/>
            <person name="Luo G."/>
        </authorList>
    </citation>
    <scope>NUCLEOTIDE SEQUENCE [LARGE SCALE GENOMIC DNA]</scope>
    <source>
        <strain evidence="2 5">AF14-49</strain>
        <strain evidence="4 6">AF34-33</strain>
        <strain evidence="3 7">OF02-7</strain>
    </source>
</reference>
<feature type="domain" description="Helix-turn-helix" evidence="1">
    <location>
        <begin position="41"/>
        <end position="89"/>
    </location>
</feature>
<dbReference type="AlphaFoldDB" id="A0A415QED0"/>
<dbReference type="EMBL" id="QRPV01000027">
    <property type="protein sequence ID" value="RHM40816.1"/>
    <property type="molecule type" value="Genomic_DNA"/>
</dbReference>
<keyword evidence="4" id="KW-0238">DNA-binding</keyword>
<gene>
    <name evidence="2" type="ORF">DWW18_17925</name>
    <name evidence="4" type="ORF">DWZ68_15440</name>
    <name evidence="3" type="ORF">DXA50_16505</name>
</gene>
<dbReference type="PANTHER" id="PTHR34585:SF22">
    <property type="entry name" value="HELIX-TURN-HELIX DOMAIN-CONTAINING PROTEIN"/>
    <property type="match status" value="1"/>
</dbReference>
<dbReference type="Proteomes" id="UP000286038">
    <property type="component" value="Unassembled WGS sequence"/>
</dbReference>
<dbReference type="Proteomes" id="UP000286063">
    <property type="component" value="Unassembled WGS sequence"/>
</dbReference>
<evidence type="ECO:0000313" key="7">
    <source>
        <dbReference type="Proteomes" id="UP000286063"/>
    </source>
</evidence>
<evidence type="ECO:0000313" key="2">
    <source>
        <dbReference type="EMBL" id="RGV31313.1"/>
    </source>
</evidence>
<dbReference type="InterPro" id="IPR041657">
    <property type="entry name" value="HTH_17"/>
</dbReference>
<proteinExistence type="predicted"/>
<dbReference type="PANTHER" id="PTHR34585">
    <property type="match status" value="1"/>
</dbReference>
<dbReference type="GO" id="GO:0003677">
    <property type="term" value="F:DNA binding"/>
    <property type="evidence" value="ECO:0007669"/>
    <property type="project" value="UniProtKB-KW"/>
</dbReference>
<dbReference type="OrthoDB" id="768005at2"/>
<dbReference type="Proteomes" id="UP000283589">
    <property type="component" value="Unassembled WGS sequence"/>
</dbReference>
<dbReference type="EMBL" id="QRZA01000035">
    <property type="protein sequence ID" value="RGV31313.1"/>
    <property type="molecule type" value="Genomic_DNA"/>
</dbReference>
<dbReference type="EMBL" id="QSCR01000037">
    <property type="protein sequence ID" value="RGY13324.1"/>
    <property type="molecule type" value="Genomic_DNA"/>
</dbReference>
<evidence type="ECO:0000313" key="3">
    <source>
        <dbReference type="EMBL" id="RGY13324.1"/>
    </source>
</evidence>
<dbReference type="SUPFAM" id="SSF46955">
    <property type="entry name" value="Putative DNA-binding domain"/>
    <property type="match status" value="1"/>
</dbReference>
<evidence type="ECO:0000313" key="6">
    <source>
        <dbReference type="Proteomes" id="UP000286038"/>
    </source>
</evidence>
<dbReference type="RefSeq" id="WP_117775551.1">
    <property type="nucleotide sequence ID" value="NZ_CABJDM010000027.1"/>
</dbReference>
<organism evidence="4 6">
    <name type="scientific">Butyricimonas virosa</name>
    <dbReference type="NCBI Taxonomy" id="544645"/>
    <lineage>
        <taxon>Bacteria</taxon>
        <taxon>Pseudomonadati</taxon>
        <taxon>Bacteroidota</taxon>
        <taxon>Bacteroidia</taxon>
        <taxon>Bacteroidales</taxon>
        <taxon>Odoribacteraceae</taxon>
        <taxon>Butyricimonas</taxon>
    </lineage>
</organism>
<comment type="caution">
    <text evidence="4">The sequence shown here is derived from an EMBL/GenBank/DDBJ whole genome shotgun (WGS) entry which is preliminary data.</text>
</comment>
<evidence type="ECO:0000313" key="4">
    <source>
        <dbReference type="EMBL" id="RHM40816.1"/>
    </source>
</evidence>
<accession>A0A415QED0</accession>
<name>A0A415QED0_9BACT</name>
<protein>
    <submittedName>
        <fullName evidence="4">DNA-binding protein</fullName>
    </submittedName>
</protein>
<evidence type="ECO:0000313" key="5">
    <source>
        <dbReference type="Proteomes" id="UP000283589"/>
    </source>
</evidence>
<dbReference type="InterPro" id="IPR009061">
    <property type="entry name" value="DNA-bd_dom_put_sf"/>
</dbReference>